<keyword evidence="5 19" id="KW-0812">Transmembrane</keyword>
<dbReference type="InterPro" id="IPR036179">
    <property type="entry name" value="Ig-like_dom_sf"/>
</dbReference>
<feature type="region of interest" description="Disordered" evidence="18">
    <location>
        <begin position="358"/>
        <end position="380"/>
    </location>
</feature>
<dbReference type="SMART" id="SM00408">
    <property type="entry name" value="IGc2"/>
    <property type="match status" value="2"/>
</dbReference>
<evidence type="ECO:0000256" key="18">
    <source>
        <dbReference type="SAM" id="MobiDB-lite"/>
    </source>
</evidence>
<keyword evidence="15 22" id="KW-0675">Receptor</keyword>
<dbReference type="PROSITE" id="PS50835">
    <property type="entry name" value="IG_LIKE"/>
    <property type="match status" value="2"/>
</dbReference>
<keyword evidence="4" id="KW-0808">Transferase</keyword>
<dbReference type="GO" id="GO:0016020">
    <property type="term" value="C:membrane"/>
    <property type="evidence" value="ECO:0007669"/>
    <property type="project" value="UniProtKB-SubCell"/>
</dbReference>
<keyword evidence="12 19" id="KW-0472">Membrane</keyword>
<keyword evidence="8" id="KW-0547">Nucleotide-binding</keyword>
<dbReference type="PANTHER" id="PTHR12231:SF253">
    <property type="entry name" value="DPR-INTERACTING PROTEIN ETA, ISOFORM B-RELATED"/>
    <property type="match status" value="1"/>
</dbReference>
<dbReference type="Gene3D" id="2.60.40.10">
    <property type="entry name" value="Immunoglobulins"/>
    <property type="match status" value="2"/>
</dbReference>
<feature type="chain" id="PRO_5042070136" description="receptor protein-tyrosine kinase" evidence="20">
    <location>
        <begin position="22"/>
        <end position="429"/>
    </location>
</feature>
<dbReference type="Pfam" id="PF07679">
    <property type="entry name" value="I-set"/>
    <property type="match status" value="2"/>
</dbReference>
<feature type="domain" description="Ig-like" evidence="21">
    <location>
        <begin position="57"/>
        <end position="127"/>
    </location>
</feature>
<evidence type="ECO:0000256" key="13">
    <source>
        <dbReference type="ARBA" id="ARBA00023137"/>
    </source>
</evidence>
<dbReference type="SUPFAM" id="SSF48726">
    <property type="entry name" value="Immunoglobulin"/>
    <property type="match status" value="2"/>
</dbReference>
<evidence type="ECO:0000256" key="3">
    <source>
        <dbReference type="ARBA" id="ARBA00022553"/>
    </source>
</evidence>
<evidence type="ECO:0000256" key="10">
    <source>
        <dbReference type="ARBA" id="ARBA00022840"/>
    </source>
</evidence>
<dbReference type="InterPro" id="IPR007110">
    <property type="entry name" value="Ig-like_dom"/>
</dbReference>
<dbReference type="Proteomes" id="UP001233172">
    <property type="component" value="Unassembled WGS sequence"/>
</dbReference>
<dbReference type="AlphaFoldDB" id="A0AAD8AVZ0"/>
<dbReference type="FunFam" id="2.60.40.10:FF:000020">
    <property type="entry name" value="Fibroblast growth factor receptor"/>
    <property type="match status" value="1"/>
</dbReference>
<dbReference type="EC" id="2.7.10.1" evidence="2"/>
<feature type="compositionally biased region" description="Acidic residues" evidence="18">
    <location>
        <begin position="261"/>
        <end position="270"/>
    </location>
</feature>
<proteinExistence type="predicted"/>
<evidence type="ECO:0000256" key="15">
    <source>
        <dbReference type="ARBA" id="ARBA00023170"/>
    </source>
</evidence>
<dbReference type="InterPro" id="IPR013098">
    <property type="entry name" value="Ig_I-set"/>
</dbReference>
<dbReference type="EMBL" id="JASAOG010000231">
    <property type="protein sequence ID" value="KAK0042847.1"/>
    <property type="molecule type" value="Genomic_DNA"/>
</dbReference>
<keyword evidence="9" id="KW-0418">Kinase</keyword>
<dbReference type="InterPro" id="IPR003599">
    <property type="entry name" value="Ig_sub"/>
</dbReference>
<evidence type="ECO:0000256" key="5">
    <source>
        <dbReference type="ARBA" id="ARBA00022692"/>
    </source>
</evidence>
<name>A0AAD8AVZ0_BIOPF</name>
<keyword evidence="14" id="KW-1015">Disulfide bond</keyword>
<keyword evidence="10" id="KW-0067">ATP-binding</keyword>
<feature type="transmembrane region" description="Helical" evidence="19">
    <location>
        <begin position="389"/>
        <end position="415"/>
    </location>
</feature>
<evidence type="ECO:0000256" key="16">
    <source>
        <dbReference type="ARBA" id="ARBA00023180"/>
    </source>
</evidence>
<gene>
    <name evidence="22" type="ORF">Bpfe_027761</name>
</gene>
<evidence type="ECO:0000313" key="22">
    <source>
        <dbReference type="EMBL" id="KAK0042847.1"/>
    </source>
</evidence>
<dbReference type="PANTHER" id="PTHR12231">
    <property type="entry name" value="CTX-RELATED TYPE I TRANSMEMBRANE PROTEIN"/>
    <property type="match status" value="1"/>
</dbReference>
<comment type="subcellular location">
    <subcellularLocation>
        <location evidence="1">Membrane</location>
        <topology evidence="1">Single-pass membrane protein</topology>
    </subcellularLocation>
</comment>
<protein>
    <recommendedName>
        <fullName evidence="2">receptor protein-tyrosine kinase</fullName>
        <ecNumber evidence="2">2.7.10.1</ecNumber>
    </recommendedName>
</protein>
<feature type="compositionally biased region" description="Basic and acidic residues" evidence="18">
    <location>
        <begin position="307"/>
        <end position="317"/>
    </location>
</feature>
<evidence type="ECO:0000256" key="17">
    <source>
        <dbReference type="ARBA" id="ARBA00023319"/>
    </source>
</evidence>
<keyword evidence="6 20" id="KW-0732">Signal</keyword>
<feature type="region of interest" description="Disordered" evidence="18">
    <location>
        <begin position="255"/>
        <end position="317"/>
    </location>
</feature>
<evidence type="ECO:0000313" key="23">
    <source>
        <dbReference type="Proteomes" id="UP001233172"/>
    </source>
</evidence>
<evidence type="ECO:0000256" key="12">
    <source>
        <dbReference type="ARBA" id="ARBA00023136"/>
    </source>
</evidence>
<dbReference type="InterPro" id="IPR013783">
    <property type="entry name" value="Ig-like_fold"/>
</dbReference>
<accession>A0AAD8AVZ0</accession>
<dbReference type="GO" id="GO:0005524">
    <property type="term" value="F:ATP binding"/>
    <property type="evidence" value="ECO:0007669"/>
    <property type="project" value="UniProtKB-KW"/>
</dbReference>
<keyword evidence="16" id="KW-0325">Glycoprotein</keyword>
<feature type="signal peptide" evidence="20">
    <location>
        <begin position="1"/>
        <end position="21"/>
    </location>
</feature>
<evidence type="ECO:0000256" key="2">
    <source>
        <dbReference type="ARBA" id="ARBA00011902"/>
    </source>
</evidence>
<feature type="compositionally biased region" description="Basic residues" evidence="18">
    <location>
        <begin position="277"/>
        <end position="306"/>
    </location>
</feature>
<dbReference type="InterPro" id="IPR051170">
    <property type="entry name" value="Neural/epithelial_adhesion"/>
</dbReference>
<evidence type="ECO:0000256" key="9">
    <source>
        <dbReference type="ARBA" id="ARBA00022777"/>
    </source>
</evidence>
<keyword evidence="23" id="KW-1185">Reference proteome</keyword>
<dbReference type="InterPro" id="IPR003598">
    <property type="entry name" value="Ig_sub2"/>
</dbReference>
<evidence type="ECO:0000256" key="8">
    <source>
        <dbReference type="ARBA" id="ARBA00022741"/>
    </source>
</evidence>
<evidence type="ECO:0000256" key="20">
    <source>
        <dbReference type="SAM" id="SignalP"/>
    </source>
</evidence>
<evidence type="ECO:0000256" key="14">
    <source>
        <dbReference type="ARBA" id="ARBA00023157"/>
    </source>
</evidence>
<keyword evidence="11 19" id="KW-1133">Transmembrane helix</keyword>
<feature type="domain" description="Ig-like" evidence="21">
    <location>
        <begin position="134"/>
        <end position="212"/>
    </location>
</feature>
<evidence type="ECO:0000259" key="21">
    <source>
        <dbReference type="PROSITE" id="PS50835"/>
    </source>
</evidence>
<dbReference type="SMART" id="SM00409">
    <property type="entry name" value="IG"/>
    <property type="match status" value="2"/>
</dbReference>
<sequence length="429" mass="48211">MNLSSLKYLTCICVLVTCAYSQNRKDKKINNKKKNNLDWKQTSMAVGNKKLVEAYVGDTKTLDCSASGNPQPSVKWFRNGTELNRNANVQIEKFILTLKDVTLDMAGNYSCNVTQKKQVLSWTVEVTVKAKAWPLIVEGPHNITQFAGSNVSFQCKVLNDPKPSIKWQKVKRDDEDKKDVEDILVNSPNLEVLTFTNIQRADEGRYRCVIGNVWGMKTVDAYLKVLEPVVIPTMPPRSNSDKSISMNEDFFSNRNDHSYSEADDEFDSDQFFETTKGPKKNRNKDKKGHNKDKKGHNKDKKGHKKDKQTDKKEKDKMRIFEEEVEERYLATTFATTSNTITIWSFNDDLNAGDELITSPTSDEDSSKMASTIPPKAGHASVHKGTISSWTIYTIVGAVGGVILLIGLIAITLTVCCQREEGGIYKSTPV</sequence>
<evidence type="ECO:0000256" key="1">
    <source>
        <dbReference type="ARBA" id="ARBA00004167"/>
    </source>
</evidence>
<evidence type="ECO:0000256" key="19">
    <source>
        <dbReference type="SAM" id="Phobius"/>
    </source>
</evidence>
<keyword evidence="7" id="KW-0677">Repeat</keyword>
<evidence type="ECO:0000256" key="4">
    <source>
        <dbReference type="ARBA" id="ARBA00022679"/>
    </source>
</evidence>
<organism evidence="22 23">
    <name type="scientific">Biomphalaria pfeifferi</name>
    <name type="common">Bloodfluke planorb</name>
    <name type="synonym">Freshwater snail</name>
    <dbReference type="NCBI Taxonomy" id="112525"/>
    <lineage>
        <taxon>Eukaryota</taxon>
        <taxon>Metazoa</taxon>
        <taxon>Spiralia</taxon>
        <taxon>Lophotrochozoa</taxon>
        <taxon>Mollusca</taxon>
        <taxon>Gastropoda</taxon>
        <taxon>Heterobranchia</taxon>
        <taxon>Euthyneura</taxon>
        <taxon>Panpulmonata</taxon>
        <taxon>Hygrophila</taxon>
        <taxon>Lymnaeoidea</taxon>
        <taxon>Planorbidae</taxon>
        <taxon>Biomphalaria</taxon>
    </lineage>
</organism>
<keyword evidence="13" id="KW-0829">Tyrosine-protein kinase</keyword>
<evidence type="ECO:0000256" key="6">
    <source>
        <dbReference type="ARBA" id="ARBA00022729"/>
    </source>
</evidence>
<reference evidence="22" key="2">
    <citation type="submission" date="2023-04" db="EMBL/GenBank/DDBJ databases">
        <authorList>
            <person name="Bu L."/>
            <person name="Lu L."/>
            <person name="Laidemitt M.R."/>
            <person name="Zhang S.M."/>
            <person name="Mutuku M."/>
            <person name="Mkoji G."/>
            <person name="Steinauer M."/>
            <person name="Loker E.S."/>
        </authorList>
    </citation>
    <scope>NUCLEOTIDE SEQUENCE</scope>
    <source>
        <strain evidence="22">KasaAsao</strain>
        <tissue evidence="22">Whole Snail</tissue>
    </source>
</reference>
<evidence type="ECO:0000256" key="11">
    <source>
        <dbReference type="ARBA" id="ARBA00022989"/>
    </source>
</evidence>
<keyword evidence="3" id="KW-0597">Phosphoprotein</keyword>
<dbReference type="GO" id="GO:0004714">
    <property type="term" value="F:transmembrane receptor protein tyrosine kinase activity"/>
    <property type="evidence" value="ECO:0007669"/>
    <property type="project" value="UniProtKB-EC"/>
</dbReference>
<comment type="caution">
    <text evidence="22">The sequence shown here is derived from an EMBL/GenBank/DDBJ whole genome shotgun (WGS) entry which is preliminary data.</text>
</comment>
<reference evidence="22" key="1">
    <citation type="journal article" date="2023" name="PLoS Negl. Trop. Dis.">
        <title>A genome sequence for Biomphalaria pfeifferi, the major vector snail for the human-infecting parasite Schistosoma mansoni.</title>
        <authorList>
            <person name="Bu L."/>
            <person name="Lu L."/>
            <person name="Laidemitt M.R."/>
            <person name="Zhang S.M."/>
            <person name="Mutuku M."/>
            <person name="Mkoji G."/>
            <person name="Steinauer M."/>
            <person name="Loker E.S."/>
        </authorList>
    </citation>
    <scope>NUCLEOTIDE SEQUENCE</scope>
    <source>
        <strain evidence="22">KasaAsao</strain>
    </source>
</reference>
<evidence type="ECO:0000256" key="7">
    <source>
        <dbReference type="ARBA" id="ARBA00022737"/>
    </source>
</evidence>
<keyword evidence="17" id="KW-0393">Immunoglobulin domain</keyword>